<accession>A0A409VMP6</accession>
<dbReference type="OrthoDB" id="2160599at2759"/>
<dbReference type="EMBL" id="NHYD01003973">
    <property type="protein sequence ID" value="PPQ67530.1"/>
    <property type="molecule type" value="Genomic_DNA"/>
</dbReference>
<feature type="compositionally biased region" description="Basic and acidic residues" evidence="1">
    <location>
        <begin position="134"/>
        <end position="148"/>
    </location>
</feature>
<evidence type="ECO:0000313" key="3">
    <source>
        <dbReference type="Proteomes" id="UP000283269"/>
    </source>
</evidence>
<feature type="region of interest" description="Disordered" evidence="1">
    <location>
        <begin position="516"/>
        <end position="559"/>
    </location>
</feature>
<keyword evidence="3" id="KW-1185">Reference proteome</keyword>
<name>A0A409VMP6_PSICY</name>
<feature type="compositionally biased region" description="Basic residues" evidence="1">
    <location>
        <begin position="181"/>
        <end position="190"/>
    </location>
</feature>
<dbReference type="InParanoid" id="A0A409VMP6"/>
<feature type="compositionally biased region" description="Low complexity" evidence="1">
    <location>
        <begin position="475"/>
        <end position="489"/>
    </location>
</feature>
<reference evidence="2 3" key="1">
    <citation type="journal article" date="2018" name="Evol. Lett.">
        <title>Horizontal gene cluster transfer increased hallucinogenic mushroom diversity.</title>
        <authorList>
            <person name="Reynolds H.T."/>
            <person name="Vijayakumar V."/>
            <person name="Gluck-Thaler E."/>
            <person name="Korotkin H.B."/>
            <person name="Matheny P.B."/>
            <person name="Slot J.C."/>
        </authorList>
    </citation>
    <scope>NUCLEOTIDE SEQUENCE [LARGE SCALE GENOMIC DNA]</scope>
    <source>
        <strain evidence="2 3">2631</strain>
    </source>
</reference>
<feature type="region of interest" description="Disordered" evidence="1">
    <location>
        <begin position="1"/>
        <end position="41"/>
    </location>
</feature>
<dbReference type="AlphaFoldDB" id="A0A409VMP6"/>
<feature type="compositionally biased region" description="Low complexity" evidence="1">
    <location>
        <begin position="14"/>
        <end position="23"/>
    </location>
</feature>
<sequence>MMNTNAVAGPSSMPSLIPHYSSSPSPPPPTHQYPRPPTPPLLFLPPPPGYSFPSLSIILATDILTAIPSHTTHHTLPLTVRTQPKQHLASTQDLLARFHLHPAYDKYVRPLVTPGDDSMSASIHDQPTNAVDGATDRLDKGKGRERDPATAGTPGPSGVAEADQADGGDGDDDDAPGGKGEKKKKNTYKHLIKGVPGKHSLKKDDWLTSMMLVPPKQRMRISQFDLKTQEDAFTVSSDGLKGWNINTLVVESAQAREDRKKRVRYLFSSFVQSIIATVSSQTPFFSLLVHQKEARRLAKLQQAQAQANGVASHPDSATGASTPLPFVATPAVSTPVVAHPQPVKGSVQAGAGARRMVVPGRMGTPRTGAGAVGVGTPRPVSAAPPPSTVAIPSPVFAAQASGEGGGANGPTMITTSTSTVPRPGSAVPRPGSAVPRPGTVPMKQQQGQGQPPLRTGTPMDVDQQRGKKRERDEGVSINGNVNGNGAHVNGHGHGMVNGGGGGVQQYQGAMAHPNHGAVNSKAGTGNIRPRPIKKQRMDMQGQARDVNGPVQQQPTPQGV</sequence>
<dbReference type="STRING" id="93625.A0A409VMP6"/>
<feature type="compositionally biased region" description="Pro residues" evidence="1">
    <location>
        <begin position="24"/>
        <end position="41"/>
    </location>
</feature>
<feature type="compositionally biased region" description="Polar residues" evidence="1">
    <location>
        <begin position="119"/>
        <end position="129"/>
    </location>
</feature>
<feature type="compositionally biased region" description="Low complexity" evidence="1">
    <location>
        <begin position="548"/>
        <end position="559"/>
    </location>
</feature>
<feature type="region of interest" description="Disordered" evidence="1">
    <location>
        <begin position="305"/>
        <end position="324"/>
    </location>
</feature>
<proteinExistence type="predicted"/>
<evidence type="ECO:0000313" key="2">
    <source>
        <dbReference type="EMBL" id="PPQ67530.1"/>
    </source>
</evidence>
<feature type="region of interest" description="Disordered" evidence="1">
    <location>
        <begin position="118"/>
        <end position="190"/>
    </location>
</feature>
<protein>
    <submittedName>
        <fullName evidence="2">Uncharacterized protein</fullName>
    </submittedName>
</protein>
<organism evidence="2 3">
    <name type="scientific">Psilocybe cyanescens</name>
    <dbReference type="NCBI Taxonomy" id="93625"/>
    <lineage>
        <taxon>Eukaryota</taxon>
        <taxon>Fungi</taxon>
        <taxon>Dikarya</taxon>
        <taxon>Basidiomycota</taxon>
        <taxon>Agaricomycotina</taxon>
        <taxon>Agaricomycetes</taxon>
        <taxon>Agaricomycetidae</taxon>
        <taxon>Agaricales</taxon>
        <taxon>Agaricineae</taxon>
        <taxon>Strophariaceae</taxon>
        <taxon>Psilocybe</taxon>
    </lineage>
</organism>
<feature type="region of interest" description="Disordered" evidence="1">
    <location>
        <begin position="361"/>
        <end position="384"/>
    </location>
</feature>
<dbReference type="Proteomes" id="UP000283269">
    <property type="component" value="Unassembled WGS sequence"/>
</dbReference>
<comment type="caution">
    <text evidence="2">The sequence shown here is derived from an EMBL/GenBank/DDBJ whole genome shotgun (WGS) entry which is preliminary data.</text>
</comment>
<feature type="region of interest" description="Disordered" evidence="1">
    <location>
        <begin position="400"/>
        <end position="489"/>
    </location>
</feature>
<feature type="compositionally biased region" description="Acidic residues" evidence="1">
    <location>
        <begin position="163"/>
        <end position="175"/>
    </location>
</feature>
<gene>
    <name evidence="2" type="ORF">CVT25_006071</name>
</gene>
<feature type="compositionally biased region" description="Basic and acidic residues" evidence="1">
    <location>
        <begin position="462"/>
        <end position="474"/>
    </location>
</feature>
<evidence type="ECO:0000256" key="1">
    <source>
        <dbReference type="SAM" id="MobiDB-lite"/>
    </source>
</evidence>
<feature type="compositionally biased region" description="Polar residues" evidence="1">
    <location>
        <begin position="411"/>
        <end position="420"/>
    </location>
</feature>